<evidence type="ECO:0000259" key="1">
    <source>
        <dbReference type="Pfam" id="PF07791"/>
    </source>
</evidence>
<feature type="domain" description="Immunity MXAN-0049 protein" evidence="1">
    <location>
        <begin position="40"/>
        <end position="134"/>
    </location>
</feature>
<dbReference type="Pfam" id="PF07791">
    <property type="entry name" value="Imm11"/>
    <property type="match status" value="1"/>
</dbReference>
<dbReference type="EMBL" id="JPRD01000046">
    <property type="protein sequence ID" value="KIF50922.1"/>
    <property type="molecule type" value="Genomic_DNA"/>
</dbReference>
<proteinExistence type="predicted"/>
<dbReference type="Proteomes" id="UP000031586">
    <property type="component" value="Unassembled WGS sequence"/>
</dbReference>
<dbReference type="InterPro" id="IPR012433">
    <property type="entry name" value="Imm11"/>
</dbReference>
<comment type="caution">
    <text evidence="2">The sequence shown here is derived from an EMBL/GenBank/DDBJ whole genome shotgun (WGS) entry which is preliminary data.</text>
</comment>
<gene>
    <name evidence="2" type="ORF">H735_22550</name>
</gene>
<dbReference type="PATRIC" id="fig|1229493.5.peg.3916"/>
<dbReference type="AlphaFoldDB" id="A0A0C1W3E3"/>
<protein>
    <recommendedName>
        <fullName evidence="1">Immunity MXAN-0049 protein domain-containing protein</fullName>
    </recommendedName>
</protein>
<dbReference type="RefSeq" id="WP_020195046.1">
    <property type="nucleotide sequence ID" value="NZ_BAOH01000011.1"/>
</dbReference>
<evidence type="ECO:0000313" key="3">
    <source>
        <dbReference type="Proteomes" id="UP000031586"/>
    </source>
</evidence>
<organism evidence="2 3">
    <name type="scientific">Vibrio owensii CAIM 1854 = LMG 25443</name>
    <dbReference type="NCBI Taxonomy" id="1229493"/>
    <lineage>
        <taxon>Bacteria</taxon>
        <taxon>Pseudomonadati</taxon>
        <taxon>Pseudomonadota</taxon>
        <taxon>Gammaproteobacteria</taxon>
        <taxon>Vibrionales</taxon>
        <taxon>Vibrionaceae</taxon>
        <taxon>Vibrio</taxon>
    </lineage>
</organism>
<accession>A0A0C1W3E3</accession>
<name>A0A0C1W3E3_9VIBR</name>
<reference evidence="2 3" key="1">
    <citation type="submission" date="2014-07" db="EMBL/GenBank/DDBJ databases">
        <title>Unique and conserved regions in Vibrio harveyi and related species in comparison with the shrimp pathogen Vibrio harveyi CAIM 1792.</title>
        <authorList>
            <person name="Espinoza-Valles I."/>
            <person name="Vora G."/>
            <person name="Leekitcharoenphon P."/>
            <person name="Ussery D."/>
            <person name="Hoj L."/>
            <person name="Gomez-Gil B."/>
        </authorList>
    </citation>
    <scope>NUCLEOTIDE SEQUENCE [LARGE SCALE GENOMIC DNA]</scope>
    <source>
        <strain evidence="3">CAIM 1854 / LMG 25443</strain>
    </source>
</reference>
<sequence length="202" mass="23879">MNSYEEQYYRVFEVPFRDTYIHLKASLDTGRRRYSFTKLDFGDGPIFFTNAEKGDMPFIVSDFNLHSFFPVVSKEIADKLLPLNINGFQLFPAVLIGDYEEWHEDFFFFNAYENLDCIDFERSEILDYSPDDSRHEVITYKFKNEVLDAIPQENRLIIRPHKVAGGGLLIHESIVNKINKYVKDSEFKFFKLSDYKLGDKYK</sequence>
<evidence type="ECO:0000313" key="2">
    <source>
        <dbReference type="EMBL" id="KIF50922.1"/>
    </source>
</evidence>